<dbReference type="EMBL" id="CP036299">
    <property type="protein sequence ID" value="QDV30460.1"/>
    <property type="molecule type" value="Genomic_DNA"/>
</dbReference>
<keyword evidence="3" id="KW-1185">Reference proteome</keyword>
<protein>
    <submittedName>
        <fullName evidence="2">Uncharacterized protein</fullName>
    </submittedName>
</protein>
<organism evidence="2 3">
    <name type="scientific">Planctopirus ephydatiae</name>
    <dbReference type="NCBI Taxonomy" id="2528019"/>
    <lineage>
        <taxon>Bacteria</taxon>
        <taxon>Pseudomonadati</taxon>
        <taxon>Planctomycetota</taxon>
        <taxon>Planctomycetia</taxon>
        <taxon>Planctomycetales</taxon>
        <taxon>Planctomycetaceae</taxon>
        <taxon>Planctopirus</taxon>
    </lineage>
</organism>
<dbReference type="KEGG" id="peh:Spb1_23930"/>
<evidence type="ECO:0000256" key="1">
    <source>
        <dbReference type="SAM" id="MobiDB-lite"/>
    </source>
</evidence>
<reference evidence="2 3" key="1">
    <citation type="submission" date="2019-02" db="EMBL/GenBank/DDBJ databases">
        <title>Deep-cultivation of Planctomycetes and their phenomic and genomic characterization uncovers novel biology.</title>
        <authorList>
            <person name="Wiegand S."/>
            <person name="Jogler M."/>
            <person name="Boedeker C."/>
            <person name="Pinto D."/>
            <person name="Vollmers J."/>
            <person name="Rivas-Marin E."/>
            <person name="Kohn T."/>
            <person name="Peeters S.H."/>
            <person name="Heuer A."/>
            <person name="Rast P."/>
            <person name="Oberbeckmann S."/>
            <person name="Bunk B."/>
            <person name="Jeske O."/>
            <person name="Meyerdierks A."/>
            <person name="Storesund J.E."/>
            <person name="Kallscheuer N."/>
            <person name="Luecker S."/>
            <person name="Lage O.M."/>
            <person name="Pohl T."/>
            <person name="Merkel B.J."/>
            <person name="Hornburger P."/>
            <person name="Mueller R.-W."/>
            <person name="Bruemmer F."/>
            <person name="Labrenz M."/>
            <person name="Spormann A.M."/>
            <person name="Op den Camp H."/>
            <person name="Overmann J."/>
            <person name="Amann R."/>
            <person name="Jetten M.S.M."/>
            <person name="Mascher T."/>
            <person name="Medema M.H."/>
            <person name="Devos D.P."/>
            <person name="Kaster A.-K."/>
            <person name="Ovreas L."/>
            <person name="Rohde M."/>
            <person name="Galperin M.Y."/>
            <person name="Jogler C."/>
        </authorList>
    </citation>
    <scope>NUCLEOTIDE SEQUENCE [LARGE SCALE GENOMIC DNA]</scope>
    <source>
        <strain evidence="2 3">Spb1</strain>
    </source>
</reference>
<feature type="region of interest" description="Disordered" evidence="1">
    <location>
        <begin position="51"/>
        <end position="75"/>
    </location>
</feature>
<feature type="region of interest" description="Disordered" evidence="1">
    <location>
        <begin position="118"/>
        <end position="169"/>
    </location>
</feature>
<evidence type="ECO:0000313" key="3">
    <source>
        <dbReference type="Proteomes" id="UP000315349"/>
    </source>
</evidence>
<dbReference type="AlphaFoldDB" id="A0A518GPA8"/>
<feature type="compositionally biased region" description="Basic and acidic residues" evidence="1">
    <location>
        <begin position="65"/>
        <end position="74"/>
    </location>
</feature>
<proteinExistence type="predicted"/>
<name>A0A518GPA8_9PLAN</name>
<accession>A0A518GPA8</accession>
<feature type="compositionally biased region" description="Basic residues" evidence="1">
    <location>
        <begin position="130"/>
        <end position="143"/>
    </location>
</feature>
<gene>
    <name evidence="2" type="ORF">Spb1_23930</name>
</gene>
<sequence>MKKTCGRAARCSICQVEIYGKSLWTSRDVEIISSLIVRRWRLVPENGRHSGGLSVADSTHYPRKGPGDRSDHASVNDQARLARRGLILPSPRFVPSQRRAGVAGLTDEAPEFHLQLPEGNRSANENRVVRHEHRHRDTGRYARRLQPLHDRENAPIPPGTKVPRGSGKP</sequence>
<evidence type="ECO:0000313" key="2">
    <source>
        <dbReference type="EMBL" id="QDV30460.1"/>
    </source>
</evidence>
<dbReference type="Proteomes" id="UP000315349">
    <property type="component" value="Chromosome"/>
</dbReference>